<dbReference type="Pfam" id="PF07228">
    <property type="entry name" value="SpoIIE"/>
    <property type="match status" value="1"/>
</dbReference>
<keyword evidence="2" id="KW-1133">Transmembrane helix</keyword>
<protein>
    <submittedName>
        <fullName evidence="4">SpoIIE-like protein phosphatase domain protein</fullName>
    </submittedName>
</protein>
<feature type="transmembrane region" description="Helical" evidence="2">
    <location>
        <begin position="230"/>
        <end position="253"/>
    </location>
</feature>
<keyword evidence="1" id="KW-0378">Hydrolase</keyword>
<feature type="transmembrane region" description="Helical" evidence="2">
    <location>
        <begin position="48"/>
        <end position="70"/>
    </location>
</feature>
<feature type="domain" description="HAMP" evidence="3">
    <location>
        <begin position="254"/>
        <end position="306"/>
    </location>
</feature>
<accession>A0A2P2DZY3</accession>
<gene>
    <name evidence="4" type="ORF">LPTSP4_17130</name>
</gene>
<dbReference type="Gene3D" id="3.60.40.10">
    <property type="entry name" value="PPM-type phosphatase domain"/>
    <property type="match status" value="1"/>
</dbReference>
<feature type="transmembrane region" description="Helical" evidence="2">
    <location>
        <begin position="198"/>
        <end position="218"/>
    </location>
</feature>
<dbReference type="Gene3D" id="6.10.340.10">
    <property type="match status" value="1"/>
</dbReference>
<feature type="transmembrane region" description="Helical" evidence="2">
    <location>
        <begin position="115"/>
        <end position="136"/>
    </location>
</feature>
<dbReference type="AlphaFoldDB" id="A0A2P2DZY3"/>
<dbReference type="InterPro" id="IPR011990">
    <property type="entry name" value="TPR-like_helical_dom_sf"/>
</dbReference>
<feature type="transmembrane region" description="Helical" evidence="2">
    <location>
        <begin position="20"/>
        <end position="36"/>
    </location>
</feature>
<dbReference type="SUPFAM" id="SSF48452">
    <property type="entry name" value="TPR-like"/>
    <property type="match status" value="1"/>
</dbReference>
<dbReference type="InterPro" id="IPR003660">
    <property type="entry name" value="HAMP_dom"/>
</dbReference>
<dbReference type="GO" id="GO:0007165">
    <property type="term" value="P:signal transduction"/>
    <property type="evidence" value="ECO:0007669"/>
    <property type="project" value="InterPro"/>
</dbReference>
<dbReference type="PANTHER" id="PTHR43156:SF2">
    <property type="entry name" value="STAGE II SPORULATION PROTEIN E"/>
    <property type="match status" value="1"/>
</dbReference>
<evidence type="ECO:0000256" key="2">
    <source>
        <dbReference type="SAM" id="Phobius"/>
    </source>
</evidence>
<dbReference type="InterPro" id="IPR001932">
    <property type="entry name" value="PPM-type_phosphatase-like_dom"/>
</dbReference>
<dbReference type="GO" id="GO:0016791">
    <property type="term" value="F:phosphatase activity"/>
    <property type="evidence" value="ECO:0007669"/>
    <property type="project" value="TreeGrafter"/>
</dbReference>
<keyword evidence="2" id="KW-0472">Membrane</keyword>
<name>A0A2P2DZY3_9LEPT</name>
<dbReference type="InterPro" id="IPR036457">
    <property type="entry name" value="PPM-type-like_dom_sf"/>
</dbReference>
<evidence type="ECO:0000256" key="1">
    <source>
        <dbReference type="ARBA" id="ARBA00022801"/>
    </source>
</evidence>
<sequence>MDAFVNRNSLFWELTLKLEAFTHTVPVPFAVYYAIITQKMETEKWMIFVGLCIGFATGIGLLGTVLRYFLIKNLFAKIEKIKVPEKGSNIDYTYRDRDYAKSVKLYLFKYPLVEAFIIVIRWFSGVIPIISLYTYIVEYTPSVIRSGFFTLAMIPPISFVTYYFISENSLRPLFTLPQIKNIEIKPDEIPRFDYFKRILISFFSLAALPVSVLSYILYSVSSGEVRVEQPLVPIVIVSSIFIIPLIVCSYVVADTVRQGLNETNRSLNEVAKGNFDIVITPNSGDEFGQQAFVLNDVIQKLREMYAEIIGLNESLEEKVKLRTFELDQSLQELRKLKFQQDGDYYLTYQLLNPLGFQDVQSEKVTVDFFLRQKKQFEFKSNQYDIGGDINIAHSILLKDKKYLLVANADAMGKSMQGAGGALVFGAVFQSLVQRTRINEAFSQLTPNQWLSTSFEEMQRVFEAFDGTMLVSTVIGLLEEETGTLYFLNAEHPYPVLYRDAKACYLEQKNQYFKLGTLGSLPRIEATKIQLNPGDIILLGSDGKDDLLIAMPDGENEINLDDKLFLREVESKGANLSQIFKGLSEVGTIIDDFSLIRLEYMGVTRKQELFSKDGKQLYKEAKRLYHRGKTYDSIRILQNLVEAESNAGPRLKKELAKLFYVYGDLSSAASYGEDYLKVYRDDLEFGYFLSKVYKKVGKLSEALLLAESIRNRAPKKSKYLVHLFHLYVKNAKNERAAAILKDLKIIGLPLEDWEALASLLQ</sequence>
<dbReference type="PANTHER" id="PTHR43156">
    <property type="entry name" value="STAGE II SPORULATION PROTEIN E-RELATED"/>
    <property type="match status" value="1"/>
</dbReference>
<dbReference type="SUPFAM" id="SSF81606">
    <property type="entry name" value="PP2C-like"/>
    <property type="match status" value="1"/>
</dbReference>
<dbReference type="Proteomes" id="UP000245133">
    <property type="component" value="Unassembled WGS sequence"/>
</dbReference>
<organism evidence="4 5">
    <name type="scientific">Leptospira ryugenii</name>
    <dbReference type="NCBI Taxonomy" id="1917863"/>
    <lineage>
        <taxon>Bacteria</taxon>
        <taxon>Pseudomonadati</taxon>
        <taxon>Spirochaetota</taxon>
        <taxon>Spirochaetia</taxon>
        <taxon>Leptospirales</taxon>
        <taxon>Leptospiraceae</taxon>
        <taxon>Leptospira</taxon>
    </lineage>
</organism>
<dbReference type="SMART" id="SM00331">
    <property type="entry name" value="PP2C_SIG"/>
    <property type="match status" value="1"/>
</dbReference>
<feature type="transmembrane region" description="Helical" evidence="2">
    <location>
        <begin position="148"/>
        <end position="165"/>
    </location>
</feature>
<dbReference type="CDD" id="cd06225">
    <property type="entry name" value="HAMP"/>
    <property type="match status" value="1"/>
</dbReference>
<keyword evidence="5" id="KW-1185">Reference proteome</keyword>
<reference evidence="4 5" key="1">
    <citation type="submission" date="2018-02" db="EMBL/GenBank/DDBJ databases">
        <title>Novel Leptospira species isolated from soil and water in Japan.</title>
        <authorList>
            <person name="Nakao R."/>
            <person name="Masuzawa T."/>
        </authorList>
    </citation>
    <scope>NUCLEOTIDE SEQUENCE [LARGE SCALE GENOMIC DNA]</scope>
    <source>
        <strain evidence="4 5">YH101</strain>
    </source>
</reference>
<dbReference type="InterPro" id="IPR052016">
    <property type="entry name" value="Bact_Sigma-Reg"/>
</dbReference>
<dbReference type="Gene3D" id="1.25.40.10">
    <property type="entry name" value="Tetratricopeptide repeat domain"/>
    <property type="match status" value="1"/>
</dbReference>
<keyword evidence="2" id="KW-0812">Transmembrane</keyword>
<dbReference type="GO" id="GO:0016020">
    <property type="term" value="C:membrane"/>
    <property type="evidence" value="ECO:0007669"/>
    <property type="project" value="InterPro"/>
</dbReference>
<evidence type="ECO:0000313" key="5">
    <source>
        <dbReference type="Proteomes" id="UP000245133"/>
    </source>
</evidence>
<evidence type="ECO:0000259" key="3">
    <source>
        <dbReference type="PROSITE" id="PS50885"/>
    </source>
</evidence>
<comment type="caution">
    <text evidence="4">The sequence shown here is derived from an EMBL/GenBank/DDBJ whole genome shotgun (WGS) entry which is preliminary data.</text>
</comment>
<proteinExistence type="predicted"/>
<dbReference type="EMBL" id="BFBB01000004">
    <property type="protein sequence ID" value="GBF50189.1"/>
    <property type="molecule type" value="Genomic_DNA"/>
</dbReference>
<dbReference type="PROSITE" id="PS50885">
    <property type="entry name" value="HAMP"/>
    <property type="match status" value="1"/>
</dbReference>
<evidence type="ECO:0000313" key="4">
    <source>
        <dbReference type="EMBL" id="GBF50189.1"/>
    </source>
</evidence>